<comment type="caution">
    <text evidence="2">The sequence shown here is derived from an EMBL/GenBank/DDBJ whole genome shotgun (WGS) entry which is preliminary data.</text>
</comment>
<feature type="transmembrane region" description="Helical" evidence="1">
    <location>
        <begin position="36"/>
        <end position="56"/>
    </location>
</feature>
<keyword evidence="1" id="KW-1133">Transmembrane helix</keyword>
<proteinExistence type="predicted"/>
<keyword evidence="1" id="KW-0472">Membrane</keyword>
<dbReference type="RefSeq" id="WP_379781395.1">
    <property type="nucleotide sequence ID" value="NZ_JBHSWW010000119.1"/>
</dbReference>
<evidence type="ECO:0000256" key="1">
    <source>
        <dbReference type="SAM" id="Phobius"/>
    </source>
</evidence>
<dbReference type="EMBL" id="JBHSWW010000119">
    <property type="protein sequence ID" value="MFC6753619.1"/>
    <property type="molecule type" value="Genomic_DNA"/>
</dbReference>
<protein>
    <submittedName>
        <fullName evidence="2">Uncharacterized protein</fullName>
    </submittedName>
</protein>
<name>A0ABD5SDY5_9EURY</name>
<evidence type="ECO:0000313" key="2">
    <source>
        <dbReference type="EMBL" id="MFC6753619.1"/>
    </source>
</evidence>
<organism evidence="2 3">
    <name type="scientific">Halorubrum tibetense</name>
    <dbReference type="NCBI Taxonomy" id="175631"/>
    <lineage>
        <taxon>Archaea</taxon>
        <taxon>Methanobacteriati</taxon>
        <taxon>Methanobacteriota</taxon>
        <taxon>Stenosarchaea group</taxon>
        <taxon>Halobacteria</taxon>
        <taxon>Halobacteriales</taxon>
        <taxon>Haloferacaceae</taxon>
        <taxon>Halorubrum</taxon>
    </lineage>
</organism>
<dbReference type="AlphaFoldDB" id="A0ABD5SDY5"/>
<evidence type="ECO:0000313" key="3">
    <source>
        <dbReference type="Proteomes" id="UP001596442"/>
    </source>
</evidence>
<gene>
    <name evidence="2" type="ORF">ACFQEU_09100</name>
</gene>
<reference evidence="2 3" key="1">
    <citation type="journal article" date="2019" name="Int. J. Syst. Evol. Microbiol.">
        <title>The Global Catalogue of Microorganisms (GCM) 10K type strain sequencing project: providing services to taxonomists for standard genome sequencing and annotation.</title>
        <authorList>
            <consortium name="The Broad Institute Genomics Platform"/>
            <consortium name="The Broad Institute Genome Sequencing Center for Infectious Disease"/>
            <person name="Wu L."/>
            <person name="Ma J."/>
        </authorList>
    </citation>
    <scope>NUCLEOTIDE SEQUENCE [LARGE SCALE GENOMIC DNA]</scope>
    <source>
        <strain evidence="2 3">CGMCC 1.3239</strain>
    </source>
</reference>
<keyword evidence="1" id="KW-0812">Transmembrane</keyword>
<dbReference type="Proteomes" id="UP001596442">
    <property type="component" value="Unassembled WGS sequence"/>
</dbReference>
<keyword evidence="3" id="KW-1185">Reference proteome</keyword>
<sequence length="62" mass="6718">MINAMTTEDLGVILAGLALVLMGVLRLTGLLTLESILFIIFIISAVYVSFVAGFQYGQPRRS</sequence>
<accession>A0ABD5SDY5</accession>